<dbReference type="InterPro" id="IPR043502">
    <property type="entry name" value="DNA/RNA_pol_sf"/>
</dbReference>
<dbReference type="SUPFAM" id="SSF56672">
    <property type="entry name" value="DNA/RNA polymerases"/>
    <property type="match status" value="1"/>
</dbReference>
<dbReference type="Proteomes" id="UP000198211">
    <property type="component" value="Unassembled WGS sequence"/>
</dbReference>
<comment type="caution">
    <text evidence="1">The sequence shown here is derived from an EMBL/GenBank/DDBJ whole genome shotgun (WGS) entry which is preliminary data.</text>
</comment>
<sequence length="155" mass="17981">MREVTCIIIESEEDEFLLGQQTLKTLGIDLEWQLSALVNKEIMDFDPFEAEIPLYFDPPDKLKFEAVANGFPTERKKELFDVVTRYDVWHLAVGNDPPSKIEPVVIRFKDGTEPIRCKPRTYTPVERELMKIFNGSLVELGWVYRNESSRWASPA</sequence>
<accession>A0A225VZ78</accession>
<dbReference type="EMBL" id="NBNE01002623">
    <property type="protein sequence ID" value="OWZ09910.1"/>
    <property type="molecule type" value="Genomic_DNA"/>
</dbReference>
<name>A0A225VZ78_9STRA</name>
<gene>
    <name evidence="1" type="ORF">PHMEG_00017314</name>
</gene>
<proteinExistence type="predicted"/>
<dbReference type="OrthoDB" id="128167at2759"/>
<protein>
    <submittedName>
        <fullName evidence="1">Uncharacterized protein</fullName>
    </submittedName>
</protein>
<evidence type="ECO:0000313" key="1">
    <source>
        <dbReference type="EMBL" id="OWZ09910.1"/>
    </source>
</evidence>
<dbReference type="AlphaFoldDB" id="A0A225VZ78"/>
<reference evidence="2" key="1">
    <citation type="submission" date="2017-03" db="EMBL/GenBank/DDBJ databases">
        <title>Phytopthora megakarya and P. palmivora, two closely related causual agents of cacao black pod achieved similar genome size and gene model numbers by different mechanisms.</title>
        <authorList>
            <person name="Ali S."/>
            <person name="Shao J."/>
            <person name="Larry D.J."/>
            <person name="Kronmiller B."/>
            <person name="Shen D."/>
            <person name="Strem M.D."/>
            <person name="Melnick R.L."/>
            <person name="Guiltinan M.J."/>
            <person name="Tyler B.M."/>
            <person name="Meinhardt L.W."/>
            <person name="Bailey B.A."/>
        </authorList>
    </citation>
    <scope>NUCLEOTIDE SEQUENCE [LARGE SCALE GENOMIC DNA]</scope>
    <source>
        <strain evidence="2">zdho120</strain>
    </source>
</reference>
<organism evidence="1 2">
    <name type="scientific">Phytophthora megakarya</name>
    <dbReference type="NCBI Taxonomy" id="4795"/>
    <lineage>
        <taxon>Eukaryota</taxon>
        <taxon>Sar</taxon>
        <taxon>Stramenopiles</taxon>
        <taxon>Oomycota</taxon>
        <taxon>Peronosporomycetes</taxon>
        <taxon>Peronosporales</taxon>
        <taxon>Peronosporaceae</taxon>
        <taxon>Phytophthora</taxon>
    </lineage>
</organism>
<keyword evidence="2" id="KW-1185">Reference proteome</keyword>
<evidence type="ECO:0000313" key="2">
    <source>
        <dbReference type="Proteomes" id="UP000198211"/>
    </source>
</evidence>